<name>A0A392WC21_9FABA</name>
<proteinExistence type="predicted"/>
<feature type="non-terminal residue" evidence="1">
    <location>
        <position position="1"/>
    </location>
</feature>
<keyword evidence="2" id="KW-1185">Reference proteome</keyword>
<evidence type="ECO:0000313" key="2">
    <source>
        <dbReference type="Proteomes" id="UP000265520"/>
    </source>
</evidence>
<comment type="caution">
    <text evidence="1">The sequence shown here is derived from an EMBL/GenBank/DDBJ whole genome shotgun (WGS) entry which is preliminary data.</text>
</comment>
<protein>
    <submittedName>
        <fullName evidence="1">Uncharacterized protein</fullName>
    </submittedName>
</protein>
<sequence>DEFSPSDEAGSPSEP</sequence>
<reference evidence="1 2" key="1">
    <citation type="journal article" date="2018" name="Front. Plant Sci.">
        <title>Red Clover (Trifolium pratense) and Zigzag Clover (T. medium) - A Picture of Genomic Similarities and Differences.</title>
        <authorList>
            <person name="Dluhosova J."/>
            <person name="Istvanek J."/>
            <person name="Nedelnik J."/>
            <person name="Repkova J."/>
        </authorList>
    </citation>
    <scope>NUCLEOTIDE SEQUENCE [LARGE SCALE GENOMIC DNA]</scope>
    <source>
        <strain evidence="2">cv. 10/8</strain>
        <tissue evidence="1">Leaf</tissue>
    </source>
</reference>
<dbReference type="Proteomes" id="UP000265520">
    <property type="component" value="Unassembled WGS sequence"/>
</dbReference>
<accession>A0A392WC21</accession>
<evidence type="ECO:0000313" key="1">
    <source>
        <dbReference type="EMBL" id="MCI97363.1"/>
    </source>
</evidence>
<dbReference type="EMBL" id="LXQA011441169">
    <property type="protein sequence ID" value="MCI97363.1"/>
    <property type="molecule type" value="Genomic_DNA"/>
</dbReference>
<organism evidence="1 2">
    <name type="scientific">Trifolium medium</name>
    <dbReference type="NCBI Taxonomy" id="97028"/>
    <lineage>
        <taxon>Eukaryota</taxon>
        <taxon>Viridiplantae</taxon>
        <taxon>Streptophyta</taxon>
        <taxon>Embryophyta</taxon>
        <taxon>Tracheophyta</taxon>
        <taxon>Spermatophyta</taxon>
        <taxon>Magnoliopsida</taxon>
        <taxon>eudicotyledons</taxon>
        <taxon>Gunneridae</taxon>
        <taxon>Pentapetalae</taxon>
        <taxon>rosids</taxon>
        <taxon>fabids</taxon>
        <taxon>Fabales</taxon>
        <taxon>Fabaceae</taxon>
        <taxon>Papilionoideae</taxon>
        <taxon>50 kb inversion clade</taxon>
        <taxon>NPAAA clade</taxon>
        <taxon>Hologalegina</taxon>
        <taxon>IRL clade</taxon>
        <taxon>Trifolieae</taxon>
        <taxon>Trifolium</taxon>
    </lineage>
</organism>